<evidence type="ECO:0000313" key="3">
    <source>
        <dbReference type="Proteomes" id="UP000019489"/>
    </source>
</evidence>
<feature type="compositionally biased region" description="Low complexity" evidence="1">
    <location>
        <begin position="73"/>
        <end position="89"/>
    </location>
</feature>
<organism evidence="2 3">
    <name type="scientific">Intrasporangium oryzae NRRL B-24470</name>
    <dbReference type="NCBI Taxonomy" id="1386089"/>
    <lineage>
        <taxon>Bacteria</taxon>
        <taxon>Bacillati</taxon>
        <taxon>Actinomycetota</taxon>
        <taxon>Actinomycetes</taxon>
        <taxon>Micrococcales</taxon>
        <taxon>Intrasporangiaceae</taxon>
        <taxon>Intrasporangium</taxon>
    </lineage>
</organism>
<accession>W9G4C4</accession>
<evidence type="ECO:0000313" key="2">
    <source>
        <dbReference type="EMBL" id="EWS99637.1"/>
    </source>
</evidence>
<dbReference type="OrthoDB" id="4867099at2"/>
<dbReference type="AlphaFoldDB" id="W9G4C4"/>
<keyword evidence="3" id="KW-1185">Reference proteome</keyword>
<dbReference type="eggNOG" id="ENOG5031M08">
    <property type="taxonomic scope" value="Bacteria"/>
</dbReference>
<name>W9G4C4_9MICO</name>
<dbReference type="STRING" id="1386089.N865_21780"/>
<comment type="caution">
    <text evidence="2">The sequence shown here is derived from an EMBL/GenBank/DDBJ whole genome shotgun (WGS) entry which is preliminary data.</text>
</comment>
<reference evidence="2 3" key="1">
    <citation type="submission" date="2013-08" db="EMBL/GenBank/DDBJ databases">
        <title>Intrasporangium oryzae NRRL B-24470.</title>
        <authorList>
            <person name="Liu H."/>
            <person name="Wang G."/>
        </authorList>
    </citation>
    <scope>NUCLEOTIDE SEQUENCE [LARGE SCALE GENOMIC DNA]</scope>
    <source>
        <strain evidence="2 3">NRRL B-24470</strain>
    </source>
</reference>
<proteinExistence type="predicted"/>
<feature type="region of interest" description="Disordered" evidence="1">
    <location>
        <begin position="55"/>
        <end position="89"/>
    </location>
</feature>
<dbReference type="EMBL" id="AWSA01000085">
    <property type="protein sequence ID" value="EWS99637.1"/>
    <property type="molecule type" value="Genomic_DNA"/>
</dbReference>
<feature type="compositionally biased region" description="Low complexity" evidence="1">
    <location>
        <begin position="55"/>
        <end position="65"/>
    </location>
</feature>
<protein>
    <submittedName>
        <fullName evidence="2">Uncharacterized protein</fullName>
    </submittedName>
</protein>
<sequence length="269" mass="26964">MSSPVPAHPLPPSARSLTRSLGLALTKSLGWALLRLAVVPAVLVGVVAACGQATPGGSPTPAGSGATDGGGAATASASDGGSAGASGATETVTVRDVTLTARPQPGSGSRLVVDYTLTHSGSADLVALDRVPADLGSATLPPDLDPEHAWVYVADGVARVSKQAFAIAPGVRFMAAPVTGGRALPPGGTLTGRASVPLPLTLDVPGDSFEAPRDPVGQDVRTWQLCIQVVERTSPVRPSPDDPETLLVPVTAPEPGRLLCTPPSALPLR</sequence>
<dbReference type="RefSeq" id="WP_034810197.1">
    <property type="nucleotide sequence ID" value="NZ_AWSA01000085.1"/>
</dbReference>
<evidence type="ECO:0000256" key="1">
    <source>
        <dbReference type="SAM" id="MobiDB-lite"/>
    </source>
</evidence>
<gene>
    <name evidence="2" type="ORF">N865_21780</name>
</gene>
<dbReference type="Proteomes" id="UP000019489">
    <property type="component" value="Unassembled WGS sequence"/>
</dbReference>